<evidence type="ECO:0000313" key="1">
    <source>
        <dbReference type="EMBL" id="KAJ3537470.1"/>
    </source>
</evidence>
<dbReference type="EMBL" id="JANRMS010000577">
    <property type="protein sequence ID" value="KAJ3537470.1"/>
    <property type="molecule type" value="Genomic_DNA"/>
</dbReference>
<gene>
    <name evidence="1" type="ORF">NM208_g6298</name>
</gene>
<organism evidence="1 2">
    <name type="scientific">Fusarium decemcellulare</name>
    <dbReference type="NCBI Taxonomy" id="57161"/>
    <lineage>
        <taxon>Eukaryota</taxon>
        <taxon>Fungi</taxon>
        <taxon>Dikarya</taxon>
        <taxon>Ascomycota</taxon>
        <taxon>Pezizomycotina</taxon>
        <taxon>Sordariomycetes</taxon>
        <taxon>Hypocreomycetidae</taxon>
        <taxon>Hypocreales</taxon>
        <taxon>Nectriaceae</taxon>
        <taxon>Fusarium</taxon>
        <taxon>Fusarium decemcellulare species complex</taxon>
    </lineage>
</organism>
<reference evidence="1" key="1">
    <citation type="submission" date="2022-08" db="EMBL/GenBank/DDBJ databases">
        <title>Genome Sequence of Fusarium decemcellulare.</title>
        <authorList>
            <person name="Buettner E."/>
        </authorList>
    </citation>
    <scope>NUCLEOTIDE SEQUENCE</scope>
    <source>
        <strain evidence="1">Babe19</strain>
    </source>
</reference>
<comment type="caution">
    <text evidence="1">The sequence shown here is derived from an EMBL/GenBank/DDBJ whole genome shotgun (WGS) entry which is preliminary data.</text>
</comment>
<evidence type="ECO:0000313" key="2">
    <source>
        <dbReference type="Proteomes" id="UP001148629"/>
    </source>
</evidence>
<name>A0ACC1SDL4_9HYPO</name>
<proteinExistence type="predicted"/>
<protein>
    <submittedName>
        <fullName evidence="1">Uncharacterized protein</fullName>
    </submittedName>
</protein>
<accession>A0ACC1SDL4</accession>
<dbReference type="Proteomes" id="UP001148629">
    <property type="component" value="Unassembled WGS sequence"/>
</dbReference>
<sequence length="199" mass="22332">MATRGVYDGSWRAMSHMANVVIIGNKRYLVDVGYGADGPSTPLPLSSGEIQSGLPDQKLKLEHKTLPQHHDQSQKVWVYAQKRGSEDWADVYHFPDVEFFAPDFDVLNHHAMTQSLWSRTVVSQKFVSDDDGLSLSGTLLLVRDELKMGNSSAQHMRLVKKLESEEQRISALEEYFSISLSKEEQEAINGKATELNAPN</sequence>
<keyword evidence="2" id="KW-1185">Reference proteome</keyword>